<dbReference type="Proteomes" id="UP000075885">
    <property type="component" value="Unassembled WGS sequence"/>
</dbReference>
<dbReference type="InterPro" id="IPR027806">
    <property type="entry name" value="HARBI1_dom"/>
</dbReference>
<dbReference type="GO" id="GO:0016787">
    <property type="term" value="F:hydrolase activity"/>
    <property type="evidence" value="ECO:0007669"/>
    <property type="project" value="UniProtKB-KW"/>
</dbReference>
<dbReference type="VEuPathDB" id="VectorBase:AEPI006152"/>
<dbReference type="EnsemblMetazoa" id="AEPI006152-RA">
    <property type="protein sequence ID" value="AEPI006152-PA"/>
    <property type="gene ID" value="AEPI006152"/>
</dbReference>
<feature type="domain" description="DDE Tnp4" evidence="8">
    <location>
        <begin position="124"/>
        <end position="286"/>
    </location>
</feature>
<evidence type="ECO:0000256" key="3">
    <source>
        <dbReference type="ARBA" id="ARBA00006958"/>
    </source>
</evidence>
<evidence type="ECO:0000256" key="5">
    <source>
        <dbReference type="ARBA" id="ARBA00022723"/>
    </source>
</evidence>
<evidence type="ECO:0000256" key="1">
    <source>
        <dbReference type="ARBA" id="ARBA00001968"/>
    </source>
</evidence>
<name>A0A182PGU3_9DIPT</name>
<keyword evidence="5" id="KW-0479">Metal-binding</keyword>
<dbReference type="GO" id="GO:0046872">
    <property type="term" value="F:metal ion binding"/>
    <property type="evidence" value="ECO:0007669"/>
    <property type="project" value="UniProtKB-KW"/>
</dbReference>
<keyword evidence="4" id="KW-0540">Nuclease</keyword>
<comment type="subcellular location">
    <subcellularLocation>
        <location evidence="2">Nucleus</location>
    </subcellularLocation>
</comment>
<evidence type="ECO:0000313" key="9">
    <source>
        <dbReference type="EnsemblMetazoa" id="AEPI006152-PA"/>
    </source>
</evidence>
<evidence type="ECO:0000256" key="4">
    <source>
        <dbReference type="ARBA" id="ARBA00022722"/>
    </source>
</evidence>
<dbReference type="AlphaFoldDB" id="A0A182PGU3"/>
<evidence type="ECO:0000256" key="6">
    <source>
        <dbReference type="ARBA" id="ARBA00022801"/>
    </source>
</evidence>
<evidence type="ECO:0000313" key="10">
    <source>
        <dbReference type="Proteomes" id="UP000075885"/>
    </source>
</evidence>
<proteinExistence type="inferred from homology"/>
<dbReference type="PANTHER" id="PTHR22930:SF269">
    <property type="entry name" value="NUCLEASE HARBI1-LIKE PROTEIN"/>
    <property type="match status" value="1"/>
</dbReference>
<dbReference type="InterPro" id="IPR045249">
    <property type="entry name" value="HARBI1-like"/>
</dbReference>
<keyword evidence="7" id="KW-0539">Nucleus</keyword>
<comment type="similarity">
    <text evidence="3">Belongs to the HARBI1 family.</text>
</comment>
<dbReference type="Pfam" id="PF13359">
    <property type="entry name" value="DDE_Tnp_4"/>
    <property type="match status" value="1"/>
</dbReference>
<sequence>MCDEDLRLALRMSDEDFNYLLNEIKEKITRQDTFMKESFTAKERLLVTLRFLATGDSFLALSNYSDISASSIRNIIPEVCDSLIKALKHYVKFPSSEDEWLQVSRQFEERWQFPHAIGVIEARHVKIRKPANGGSEYFNYKSFCSIVLLAIVDASSNFMYVCIGGKGSLPDGGMSRNASFHAKFEQDELNVPPPTALNDRYTCKIPYMLLGDKSFVFTEYCIRPFGGHHSPDSVESKFNARLSTARTPAKIVFDGLCRRFKILGSIINLHPDKAGIVVMATVYLYNFLRRDKTFGEIVADAKGVPDSSYILPRIENKPLKPSSQMINIRLQMANCMAGESND</sequence>
<dbReference type="STRING" id="199890.A0A182PGU3"/>
<keyword evidence="10" id="KW-1185">Reference proteome</keyword>
<reference evidence="9" key="2">
    <citation type="submission" date="2020-05" db="UniProtKB">
        <authorList>
            <consortium name="EnsemblMetazoa"/>
        </authorList>
    </citation>
    <scope>IDENTIFICATION</scope>
    <source>
        <strain evidence="9">Epiroticus2</strain>
    </source>
</reference>
<protein>
    <submittedName>
        <fullName evidence="9">DDE Tnp4 domain-containing protein</fullName>
    </submittedName>
</protein>
<organism evidence="9 10">
    <name type="scientific">Anopheles epiroticus</name>
    <dbReference type="NCBI Taxonomy" id="199890"/>
    <lineage>
        <taxon>Eukaryota</taxon>
        <taxon>Metazoa</taxon>
        <taxon>Ecdysozoa</taxon>
        <taxon>Arthropoda</taxon>
        <taxon>Hexapoda</taxon>
        <taxon>Insecta</taxon>
        <taxon>Pterygota</taxon>
        <taxon>Neoptera</taxon>
        <taxon>Endopterygota</taxon>
        <taxon>Diptera</taxon>
        <taxon>Nematocera</taxon>
        <taxon>Culicoidea</taxon>
        <taxon>Culicidae</taxon>
        <taxon>Anophelinae</taxon>
        <taxon>Anopheles</taxon>
    </lineage>
</organism>
<keyword evidence="6" id="KW-0378">Hydrolase</keyword>
<reference evidence="10" key="1">
    <citation type="submission" date="2013-03" db="EMBL/GenBank/DDBJ databases">
        <title>The Genome Sequence of Anopheles epiroticus epiroticus2.</title>
        <authorList>
            <consortium name="The Broad Institute Genomics Platform"/>
            <person name="Neafsey D.E."/>
            <person name="Howell P."/>
            <person name="Walker B."/>
            <person name="Young S.K."/>
            <person name="Zeng Q."/>
            <person name="Gargeya S."/>
            <person name="Fitzgerald M."/>
            <person name="Haas B."/>
            <person name="Abouelleil A."/>
            <person name="Allen A.W."/>
            <person name="Alvarado L."/>
            <person name="Arachchi H.M."/>
            <person name="Berlin A.M."/>
            <person name="Chapman S.B."/>
            <person name="Gainer-Dewar J."/>
            <person name="Goldberg J."/>
            <person name="Griggs A."/>
            <person name="Gujja S."/>
            <person name="Hansen M."/>
            <person name="Howarth C."/>
            <person name="Imamovic A."/>
            <person name="Ireland A."/>
            <person name="Larimer J."/>
            <person name="McCowan C."/>
            <person name="Murphy C."/>
            <person name="Pearson M."/>
            <person name="Poon T.W."/>
            <person name="Priest M."/>
            <person name="Roberts A."/>
            <person name="Saif S."/>
            <person name="Shea T."/>
            <person name="Sisk P."/>
            <person name="Sykes S."/>
            <person name="Wortman J."/>
            <person name="Nusbaum C."/>
            <person name="Birren B."/>
        </authorList>
    </citation>
    <scope>NUCLEOTIDE SEQUENCE [LARGE SCALE GENOMIC DNA]</scope>
    <source>
        <strain evidence="10">Epiroticus2</strain>
    </source>
</reference>
<dbReference type="GO" id="GO:0005634">
    <property type="term" value="C:nucleus"/>
    <property type="evidence" value="ECO:0007669"/>
    <property type="project" value="UniProtKB-SubCell"/>
</dbReference>
<evidence type="ECO:0000256" key="7">
    <source>
        <dbReference type="ARBA" id="ARBA00023242"/>
    </source>
</evidence>
<evidence type="ECO:0000256" key="2">
    <source>
        <dbReference type="ARBA" id="ARBA00004123"/>
    </source>
</evidence>
<comment type="cofactor">
    <cofactor evidence="1">
        <name>a divalent metal cation</name>
        <dbReference type="ChEBI" id="CHEBI:60240"/>
    </cofactor>
</comment>
<accession>A0A182PGU3</accession>
<dbReference type="GO" id="GO:0004518">
    <property type="term" value="F:nuclease activity"/>
    <property type="evidence" value="ECO:0007669"/>
    <property type="project" value="UniProtKB-KW"/>
</dbReference>
<dbReference type="PANTHER" id="PTHR22930">
    <property type="match status" value="1"/>
</dbReference>
<evidence type="ECO:0000259" key="8">
    <source>
        <dbReference type="Pfam" id="PF13359"/>
    </source>
</evidence>